<dbReference type="Proteomes" id="UP000229554">
    <property type="component" value="Unassembled WGS sequence"/>
</dbReference>
<dbReference type="CDD" id="cd05008">
    <property type="entry name" value="SIS_GlmS_GlmD_1"/>
    <property type="match status" value="1"/>
</dbReference>
<feature type="domain" description="Glutamine amidotransferase type-2" evidence="8">
    <location>
        <begin position="4"/>
        <end position="219"/>
    </location>
</feature>
<dbReference type="GO" id="GO:0006002">
    <property type="term" value="P:fructose 6-phosphate metabolic process"/>
    <property type="evidence" value="ECO:0007669"/>
    <property type="project" value="TreeGrafter"/>
</dbReference>
<dbReference type="InterPro" id="IPR001347">
    <property type="entry name" value="SIS_dom"/>
</dbReference>
<dbReference type="EC" id="2.6.1.16" evidence="2"/>
<evidence type="ECO:0000256" key="6">
    <source>
        <dbReference type="ARBA" id="ARBA00022737"/>
    </source>
</evidence>
<evidence type="ECO:0000259" key="9">
    <source>
        <dbReference type="PROSITE" id="PS51464"/>
    </source>
</evidence>
<dbReference type="NCBIfam" id="NF001484">
    <property type="entry name" value="PRK00331.1"/>
    <property type="match status" value="1"/>
</dbReference>
<evidence type="ECO:0000256" key="7">
    <source>
        <dbReference type="ARBA" id="ARBA00022962"/>
    </source>
</evidence>
<evidence type="ECO:0000259" key="8">
    <source>
        <dbReference type="PROSITE" id="PS51278"/>
    </source>
</evidence>
<reference evidence="11" key="1">
    <citation type="submission" date="2017-09" db="EMBL/GenBank/DDBJ databases">
        <title>Depth-based differentiation of microbial function through sediment-hosted aquifers and enrichment of novel symbionts in the deep terrestrial subsurface.</title>
        <authorList>
            <person name="Probst A.J."/>
            <person name="Ladd B."/>
            <person name="Jarett J.K."/>
            <person name="Geller-Mcgrath D.E."/>
            <person name="Sieber C.M.K."/>
            <person name="Emerson J.B."/>
            <person name="Anantharaman K."/>
            <person name="Thomas B.C."/>
            <person name="Malmstrom R."/>
            <person name="Stieglmeier M."/>
            <person name="Klingl A."/>
            <person name="Woyke T."/>
            <person name="Ryan C.M."/>
            <person name="Banfield J.F."/>
        </authorList>
    </citation>
    <scope>NUCLEOTIDE SEQUENCE [LARGE SCALE GENOMIC DNA]</scope>
</reference>
<sequence length="464" mass="51743">MYMCGIFGYIGNDNASKVIVRGLKRLEYRGYDSWGIAVAAKHALKIVKRVGPIGDVKKALVLPPSTVGLGHTRWATHGRVTYTNAHPHFSTDRSFALAQNGIVENYKELQKKLLQLGYAFHTETDTEVIVRLIEYEQKRAISLLDAVRQAFKQLEGRNTIALITTEGEIIAARNGSPLVVGKNTKNKNLYISSDTLSFAPYVGGMYMVDNGQLIRATKSEVSCQDIRTGKSIPMHYEHVSTRHSEVDKAGFEHFMLKEIHENPHVISALLKQPAKEYERLAQVIKRARRVYVVGSGTAGIAAAQIAFYLREYAHIDAVSLVGADAKEYYDYFTPDDLIIAPSQSGETADVLEVLEHARIKKAVIASFVNMPGSMISRLSDFAFMAQAGPEICVMSTKIFVSQIAWGYLLAKTVANKRTDALKQLEKLSRDMSTYLEQPESHKQLKQVASVLVKKHDIFLMGKFQ</sequence>
<keyword evidence="4" id="KW-0032">Aminotransferase</keyword>
<dbReference type="GO" id="GO:0004360">
    <property type="term" value="F:glutamine-fructose-6-phosphate transaminase (isomerizing) activity"/>
    <property type="evidence" value="ECO:0007669"/>
    <property type="project" value="UniProtKB-EC"/>
</dbReference>
<dbReference type="CDD" id="cd00714">
    <property type="entry name" value="GFAT"/>
    <property type="match status" value="1"/>
</dbReference>
<dbReference type="Pfam" id="PF13522">
    <property type="entry name" value="GATase_6"/>
    <property type="match status" value="1"/>
</dbReference>
<comment type="catalytic activity">
    <reaction evidence="1">
        <text>D-fructose 6-phosphate + L-glutamine = D-glucosamine 6-phosphate + L-glutamate</text>
        <dbReference type="Rhea" id="RHEA:13237"/>
        <dbReference type="ChEBI" id="CHEBI:29985"/>
        <dbReference type="ChEBI" id="CHEBI:58359"/>
        <dbReference type="ChEBI" id="CHEBI:58725"/>
        <dbReference type="ChEBI" id="CHEBI:61527"/>
        <dbReference type="EC" id="2.6.1.16"/>
    </reaction>
</comment>
<feature type="non-terminal residue" evidence="10">
    <location>
        <position position="464"/>
    </location>
</feature>
<dbReference type="InterPro" id="IPR029055">
    <property type="entry name" value="Ntn_hydrolases_N"/>
</dbReference>
<keyword evidence="7" id="KW-0315">Glutamine amidotransferase</keyword>
<evidence type="ECO:0000256" key="5">
    <source>
        <dbReference type="ARBA" id="ARBA00022679"/>
    </source>
</evidence>
<dbReference type="Gene3D" id="3.40.50.10490">
    <property type="entry name" value="Glucose-6-phosphate isomerase like protein, domain 1"/>
    <property type="match status" value="1"/>
</dbReference>
<dbReference type="SUPFAM" id="SSF56235">
    <property type="entry name" value="N-terminal nucleophile aminohydrolases (Ntn hydrolases)"/>
    <property type="match status" value="1"/>
</dbReference>
<dbReference type="InterPro" id="IPR035466">
    <property type="entry name" value="GlmS/AgaS_SIS"/>
</dbReference>
<dbReference type="PANTHER" id="PTHR10937:SF0">
    <property type="entry name" value="GLUTAMINE--FRUCTOSE-6-PHOSPHATE TRANSAMINASE (ISOMERIZING)"/>
    <property type="match status" value="1"/>
</dbReference>
<dbReference type="AlphaFoldDB" id="A0A2M8KSP0"/>
<dbReference type="InterPro" id="IPR017932">
    <property type="entry name" value="GATase_2_dom"/>
</dbReference>
<dbReference type="PROSITE" id="PS51278">
    <property type="entry name" value="GATASE_TYPE_2"/>
    <property type="match status" value="1"/>
</dbReference>
<feature type="domain" description="SIS" evidence="9">
    <location>
        <begin position="280"/>
        <end position="419"/>
    </location>
</feature>
<dbReference type="GO" id="GO:0006487">
    <property type="term" value="P:protein N-linked glycosylation"/>
    <property type="evidence" value="ECO:0007669"/>
    <property type="project" value="TreeGrafter"/>
</dbReference>
<comment type="caution">
    <text evidence="10">The sequence shown here is derived from an EMBL/GenBank/DDBJ whole genome shotgun (WGS) entry which is preliminary data.</text>
</comment>
<dbReference type="Gene3D" id="3.60.20.10">
    <property type="entry name" value="Glutamine Phosphoribosylpyrophosphate, subunit 1, domain 1"/>
    <property type="match status" value="1"/>
</dbReference>
<dbReference type="SUPFAM" id="SSF53697">
    <property type="entry name" value="SIS domain"/>
    <property type="match status" value="1"/>
</dbReference>
<dbReference type="PROSITE" id="PS51464">
    <property type="entry name" value="SIS"/>
    <property type="match status" value="1"/>
</dbReference>
<accession>A0A2M8KSP0</accession>
<dbReference type="GO" id="GO:0097367">
    <property type="term" value="F:carbohydrate derivative binding"/>
    <property type="evidence" value="ECO:0007669"/>
    <property type="project" value="InterPro"/>
</dbReference>
<evidence type="ECO:0000313" key="11">
    <source>
        <dbReference type="Proteomes" id="UP000229554"/>
    </source>
</evidence>
<evidence type="ECO:0000256" key="2">
    <source>
        <dbReference type="ARBA" id="ARBA00012916"/>
    </source>
</evidence>
<keyword evidence="5" id="KW-0808">Transferase</keyword>
<dbReference type="GO" id="GO:0006047">
    <property type="term" value="P:UDP-N-acetylglucosamine metabolic process"/>
    <property type="evidence" value="ECO:0007669"/>
    <property type="project" value="TreeGrafter"/>
</dbReference>
<dbReference type="EMBL" id="PFED01000100">
    <property type="protein sequence ID" value="PJE62925.1"/>
    <property type="molecule type" value="Genomic_DNA"/>
</dbReference>
<keyword evidence="6" id="KW-0677">Repeat</keyword>
<name>A0A2M8KSP0_9BACT</name>
<evidence type="ECO:0000313" key="10">
    <source>
        <dbReference type="EMBL" id="PJE62925.1"/>
    </source>
</evidence>
<proteinExistence type="predicted"/>
<dbReference type="PANTHER" id="PTHR10937">
    <property type="entry name" value="GLUCOSAMINE--FRUCTOSE-6-PHOSPHATE AMINOTRANSFERASE, ISOMERIZING"/>
    <property type="match status" value="1"/>
</dbReference>
<evidence type="ECO:0000256" key="3">
    <source>
        <dbReference type="ARBA" id="ARBA00016090"/>
    </source>
</evidence>
<evidence type="ECO:0000256" key="4">
    <source>
        <dbReference type="ARBA" id="ARBA00022576"/>
    </source>
</evidence>
<evidence type="ECO:0000256" key="1">
    <source>
        <dbReference type="ARBA" id="ARBA00001031"/>
    </source>
</evidence>
<organism evidence="10 11">
    <name type="scientific">Candidatus Roizmanbacteria bacterium CG10_big_fil_rev_8_21_14_0_10_39_6</name>
    <dbReference type="NCBI Taxonomy" id="1974853"/>
    <lineage>
        <taxon>Bacteria</taxon>
        <taxon>Candidatus Roizmaniibacteriota</taxon>
    </lineage>
</organism>
<protein>
    <recommendedName>
        <fullName evidence="3">Glutamine--fructose-6-phosphate aminotransferase [isomerizing]</fullName>
        <ecNumber evidence="2">2.6.1.16</ecNumber>
    </recommendedName>
</protein>
<dbReference type="Pfam" id="PF01380">
    <property type="entry name" value="SIS"/>
    <property type="match status" value="1"/>
</dbReference>
<dbReference type="InterPro" id="IPR047084">
    <property type="entry name" value="GFAT_N"/>
</dbReference>
<dbReference type="InterPro" id="IPR046348">
    <property type="entry name" value="SIS_dom_sf"/>
</dbReference>
<gene>
    <name evidence="10" type="ORF">COU88_02310</name>
</gene>